<dbReference type="Pfam" id="PF00332">
    <property type="entry name" value="Glyco_hydro_17"/>
    <property type="match status" value="1"/>
</dbReference>
<dbReference type="InterPro" id="IPR000490">
    <property type="entry name" value="Glyco_hydro_17"/>
</dbReference>
<feature type="signal peptide" evidence="9">
    <location>
        <begin position="1"/>
        <end position="20"/>
    </location>
</feature>
<dbReference type="SMART" id="SM00768">
    <property type="entry name" value="X8"/>
    <property type="match status" value="1"/>
</dbReference>
<dbReference type="GO" id="GO:0005975">
    <property type="term" value="P:carbohydrate metabolic process"/>
    <property type="evidence" value="ECO:0007669"/>
    <property type="project" value="InterPro"/>
</dbReference>
<gene>
    <name evidence="11" type="ORF">SASPL_137854</name>
</gene>
<evidence type="ECO:0000256" key="3">
    <source>
        <dbReference type="ARBA" id="ARBA00012780"/>
    </source>
</evidence>
<evidence type="ECO:0000313" key="12">
    <source>
        <dbReference type="Proteomes" id="UP000298416"/>
    </source>
</evidence>
<feature type="chain" id="PRO_5036461719" description="glucan endo-1,3-beta-D-glucosidase" evidence="9">
    <location>
        <begin position="21"/>
        <end position="644"/>
    </location>
</feature>
<dbReference type="PANTHER" id="PTHR32227">
    <property type="entry name" value="GLUCAN ENDO-1,3-BETA-GLUCOSIDASE BG1-RELATED-RELATED"/>
    <property type="match status" value="1"/>
</dbReference>
<dbReference type="SUPFAM" id="SSF51445">
    <property type="entry name" value="(Trans)glycosidases"/>
    <property type="match status" value="1"/>
</dbReference>
<evidence type="ECO:0000256" key="8">
    <source>
        <dbReference type="RuleBase" id="RU004335"/>
    </source>
</evidence>
<protein>
    <recommendedName>
        <fullName evidence="3">glucan endo-1,3-beta-D-glucosidase</fullName>
        <ecNumber evidence="3">3.2.1.39</ecNumber>
    </recommendedName>
</protein>
<dbReference type="EC" id="3.2.1.39" evidence="3"/>
<dbReference type="Gene3D" id="1.20.58.1040">
    <property type="match status" value="1"/>
</dbReference>
<evidence type="ECO:0000313" key="11">
    <source>
        <dbReference type="EMBL" id="KAG6401009.1"/>
    </source>
</evidence>
<keyword evidence="6" id="KW-1015">Disulfide bond</keyword>
<keyword evidence="4 9" id="KW-0732">Signal</keyword>
<dbReference type="Proteomes" id="UP000298416">
    <property type="component" value="Unassembled WGS sequence"/>
</dbReference>
<proteinExistence type="inferred from homology"/>
<keyword evidence="7" id="KW-0326">Glycosidase</keyword>
<dbReference type="InterPro" id="IPR036365">
    <property type="entry name" value="PGBD-like_sf"/>
</dbReference>
<evidence type="ECO:0000259" key="10">
    <source>
        <dbReference type="SMART" id="SM00768"/>
    </source>
</evidence>
<keyword evidence="5" id="KW-0378">Hydrolase</keyword>
<name>A0A8X8ZEF4_SALSN</name>
<reference evidence="11" key="1">
    <citation type="submission" date="2018-01" db="EMBL/GenBank/DDBJ databases">
        <authorList>
            <person name="Mao J.F."/>
        </authorList>
    </citation>
    <scope>NUCLEOTIDE SEQUENCE</scope>
    <source>
        <strain evidence="11">Huo1</strain>
        <tissue evidence="11">Leaf</tissue>
    </source>
</reference>
<dbReference type="Gene3D" id="3.20.20.80">
    <property type="entry name" value="Glycosidases"/>
    <property type="match status" value="1"/>
</dbReference>
<evidence type="ECO:0000256" key="7">
    <source>
        <dbReference type="ARBA" id="ARBA00023295"/>
    </source>
</evidence>
<dbReference type="EMBL" id="PNBA02000014">
    <property type="protein sequence ID" value="KAG6401009.1"/>
    <property type="molecule type" value="Genomic_DNA"/>
</dbReference>
<evidence type="ECO:0000256" key="5">
    <source>
        <dbReference type="ARBA" id="ARBA00022801"/>
    </source>
</evidence>
<dbReference type="InterPro" id="IPR017853">
    <property type="entry name" value="GH"/>
</dbReference>
<dbReference type="GO" id="GO:0042973">
    <property type="term" value="F:glucan endo-1,3-beta-D-glucosidase activity"/>
    <property type="evidence" value="ECO:0007669"/>
    <property type="project" value="UniProtKB-EC"/>
</dbReference>
<dbReference type="SUPFAM" id="SSF47090">
    <property type="entry name" value="PGBD-like"/>
    <property type="match status" value="1"/>
</dbReference>
<dbReference type="AlphaFoldDB" id="A0A8X8ZEF4"/>
<evidence type="ECO:0000256" key="6">
    <source>
        <dbReference type="ARBA" id="ARBA00023157"/>
    </source>
</evidence>
<dbReference type="FunFam" id="3.20.20.80:FF:000005">
    <property type="entry name" value="Glucan endo-1,3-beta-glucosidase 14"/>
    <property type="match status" value="1"/>
</dbReference>
<comment type="caution">
    <text evidence="11">The sequence shown here is derived from an EMBL/GenBank/DDBJ whole genome shotgun (WGS) entry which is preliminary data.</text>
</comment>
<accession>A0A8X8ZEF4</accession>
<reference evidence="11" key="2">
    <citation type="submission" date="2020-08" db="EMBL/GenBank/DDBJ databases">
        <title>Plant Genome Project.</title>
        <authorList>
            <person name="Zhang R.-G."/>
        </authorList>
    </citation>
    <scope>NUCLEOTIDE SEQUENCE</scope>
    <source>
        <strain evidence="11">Huo1</strain>
        <tissue evidence="11">Leaf</tissue>
    </source>
</reference>
<comment type="similarity">
    <text evidence="2 8">Belongs to the glycosyl hydrolase 17 family.</text>
</comment>
<evidence type="ECO:0000256" key="4">
    <source>
        <dbReference type="ARBA" id="ARBA00022729"/>
    </source>
</evidence>
<dbReference type="InterPro" id="IPR044965">
    <property type="entry name" value="Glyco_hydro_17_plant"/>
</dbReference>
<dbReference type="InterPro" id="IPR012946">
    <property type="entry name" value="X8"/>
</dbReference>
<dbReference type="InterPro" id="IPR036366">
    <property type="entry name" value="PGBDSf"/>
</dbReference>
<evidence type="ECO:0000256" key="1">
    <source>
        <dbReference type="ARBA" id="ARBA00000382"/>
    </source>
</evidence>
<dbReference type="Gene3D" id="1.10.101.10">
    <property type="entry name" value="PGBD-like superfamily/PGBD"/>
    <property type="match status" value="1"/>
</dbReference>
<organism evidence="11">
    <name type="scientific">Salvia splendens</name>
    <name type="common">Scarlet sage</name>
    <dbReference type="NCBI Taxonomy" id="180675"/>
    <lineage>
        <taxon>Eukaryota</taxon>
        <taxon>Viridiplantae</taxon>
        <taxon>Streptophyta</taxon>
        <taxon>Embryophyta</taxon>
        <taxon>Tracheophyta</taxon>
        <taxon>Spermatophyta</taxon>
        <taxon>Magnoliopsida</taxon>
        <taxon>eudicotyledons</taxon>
        <taxon>Gunneridae</taxon>
        <taxon>Pentapetalae</taxon>
        <taxon>asterids</taxon>
        <taxon>lamiids</taxon>
        <taxon>Lamiales</taxon>
        <taxon>Lamiaceae</taxon>
        <taxon>Nepetoideae</taxon>
        <taxon>Mentheae</taxon>
        <taxon>Salviinae</taxon>
        <taxon>Salvia</taxon>
        <taxon>Salvia subgen. Calosphace</taxon>
        <taxon>core Calosphace</taxon>
    </lineage>
</organism>
<evidence type="ECO:0000256" key="9">
    <source>
        <dbReference type="SAM" id="SignalP"/>
    </source>
</evidence>
<keyword evidence="12" id="KW-1185">Reference proteome</keyword>
<evidence type="ECO:0000256" key="2">
    <source>
        <dbReference type="ARBA" id="ARBA00008773"/>
    </source>
</evidence>
<comment type="catalytic activity">
    <reaction evidence="1">
        <text>Hydrolysis of (1-&gt;3)-beta-D-glucosidic linkages in (1-&gt;3)-beta-D-glucans.</text>
        <dbReference type="EC" id="3.2.1.39"/>
    </reaction>
</comment>
<dbReference type="Pfam" id="PF07983">
    <property type="entry name" value="X8"/>
    <property type="match status" value="1"/>
</dbReference>
<sequence length="644" mass="69880">MAILLLFFLLIFTFTPLSQSQSFLGVNYGQLADNLPPPQSTANLLKSCAFQKVRLSGSDPAAIKSLANTNIAITIGAPNSDIPNLASDPTFAEKWIDANVAPFHPASKIAAINVGNAVLSYNDRNLRAQLLPAMRNLQAALESTGLAGEIKVSTVHSMAVLGRSDPPSSGSFDPAIEDLLSGVLSFNNATGSAFGINPYPYFAYRSDPRPETLAFCLFKPNSGRVDSGSKINYTNMFDAQVDGVRWALDKIGFKGVEIVVAETGWPYRGDKEEAGATVENAKAYNENLIAHLRSTLGTPMMPGRSVDTYLFSLYDENHKPGPTSERSFGLFKPDLTMAYDVGLIQTPSSPSKGRWCVGKAGVGEDKMQANLDYACGQGIDCSPIQPGGACFEPAAVIAHANYAMNLFFHNSDKDPSVTCDFAQTATLSSTDPTTGINPSISFSHDLFRRRSDRAMHSLRRLHRFRLLRLPRELRPRILFRRRALDGKILPIQIKKRLAPVPSPSSPSPPPPMTLIQRFSDEFLESAVKSYQLNFNLIQIGELDAPTLKQIILPRSGNADIFNGTSTMRPDKSSTTYSANSTIHTVAHYSFSPTVRAGRRGRVCVVAGRRFAWTHRGGAVDDVGVAAAGKDARETTAAALERGAF</sequence>
<feature type="domain" description="X8" evidence="10">
    <location>
        <begin position="354"/>
        <end position="438"/>
    </location>
</feature>